<dbReference type="EMBL" id="JADFTS010000008">
    <property type="protein sequence ID" value="KAF9592997.1"/>
    <property type="molecule type" value="Genomic_DNA"/>
</dbReference>
<evidence type="ECO:0000313" key="1">
    <source>
        <dbReference type="EMBL" id="KAF9592997.1"/>
    </source>
</evidence>
<comment type="caution">
    <text evidence="1">The sequence shown here is derived from an EMBL/GenBank/DDBJ whole genome shotgun (WGS) entry which is preliminary data.</text>
</comment>
<name>A0A835H780_9MAGN</name>
<sequence length="216" mass="23685">MSSPVRNPNAGNTADWRERYIGMIDYSAIILWVLVNAELTSRCITLSAGSANNELDQCKCGRCSWSTSDGCYWSHLRLRIDQACCCGCKQVASGIAAEKGTRKDGPTAASSLGRDFYNVILQEEPLKSTTVKQIIKSFGWALFLPDATVSSGAKSPTMQRKGLFDYIAGHPIFDFGLPFTSYQEVGLYNPVQVSGQVLFPVLLMGWSVGHLDRSLK</sequence>
<accession>A0A835H780</accession>
<dbReference type="AlphaFoldDB" id="A0A835H780"/>
<reference evidence="1 2" key="1">
    <citation type="submission" date="2020-10" db="EMBL/GenBank/DDBJ databases">
        <title>The Coptis chinensis genome and diversification of protoberbering-type alkaloids.</title>
        <authorList>
            <person name="Wang B."/>
            <person name="Shu S."/>
            <person name="Song C."/>
            <person name="Liu Y."/>
        </authorList>
    </citation>
    <scope>NUCLEOTIDE SEQUENCE [LARGE SCALE GENOMIC DNA]</scope>
    <source>
        <strain evidence="1">HL-2020</strain>
        <tissue evidence="1">Leaf</tissue>
    </source>
</reference>
<gene>
    <name evidence="1" type="ORF">IFM89_019724</name>
</gene>
<proteinExistence type="predicted"/>
<evidence type="ECO:0000313" key="2">
    <source>
        <dbReference type="Proteomes" id="UP000631114"/>
    </source>
</evidence>
<keyword evidence="2" id="KW-1185">Reference proteome</keyword>
<dbReference type="OrthoDB" id="449052at2759"/>
<organism evidence="1 2">
    <name type="scientific">Coptis chinensis</name>
    <dbReference type="NCBI Taxonomy" id="261450"/>
    <lineage>
        <taxon>Eukaryota</taxon>
        <taxon>Viridiplantae</taxon>
        <taxon>Streptophyta</taxon>
        <taxon>Embryophyta</taxon>
        <taxon>Tracheophyta</taxon>
        <taxon>Spermatophyta</taxon>
        <taxon>Magnoliopsida</taxon>
        <taxon>Ranunculales</taxon>
        <taxon>Ranunculaceae</taxon>
        <taxon>Coptidoideae</taxon>
        <taxon>Coptis</taxon>
    </lineage>
</organism>
<dbReference type="Proteomes" id="UP000631114">
    <property type="component" value="Unassembled WGS sequence"/>
</dbReference>
<protein>
    <submittedName>
        <fullName evidence="1">Uncharacterized protein</fullName>
    </submittedName>
</protein>